<name>A0A0A9E317_ARUDO</name>
<dbReference type="AlphaFoldDB" id="A0A0A9E317"/>
<accession>A0A0A9E317</accession>
<organism evidence="1">
    <name type="scientific">Arundo donax</name>
    <name type="common">Giant reed</name>
    <name type="synonym">Donax arundinaceus</name>
    <dbReference type="NCBI Taxonomy" id="35708"/>
    <lineage>
        <taxon>Eukaryota</taxon>
        <taxon>Viridiplantae</taxon>
        <taxon>Streptophyta</taxon>
        <taxon>Embryophyta</taxon>
        <taxon>Tracheophyta</taxon>
        <taxon>Spermatophyta</taxon>
        <taxon>Magnoliopsida</taxon>
        <taxon>Liliopsida</taxon>
        <taxon>Poales</taxon>
        <taxon>Poaceae</taxon>
        <taxon>PACMAD clade</taxon>
        <taxon>Arundinoideae</taxon>
        <taxon>Arundineae</taxon>
        <taxon>Arundo</taxon>
    </lineage>
</organism>
<reference evidence="1" key="2">
    <citation type="journal article" date="2015" name="Data Brief">
        <title>Shoot transcriptome of the giant reed, Arundo donax.</title>
        <authorList>
            <person name="Barrero R.A."/>
            <person name="Guerrero F.D."/>
            <person name="Moolhuijzen P."/>
            <person name="Goolsby J.A."/>
            <person name="Tidwell J."/>
            <person name="Bellgard S.E."/>
            <person name="Bellgard M.I."/>
        </authorList>
    </citation>
    <scope>NUCLEOTIDE SEQUENCE</scope>
    <source>
        <tissue evidence="1">Shoot tissue taken approximately 20 cm above the soil surface</tissue>
    </source>
</reference>
<proteinExistence type="predicted"/>
<protein>
    <submittedName>
        <fullName evidence="1">Uncharacterized protein</fullName>
    </submittedName>
</protein>
<sequence length="16" mass="1762">MNASSRMDPTPGTQLR</sequence>
<dbReference type="EMBL" id="GBRH01205595">
    <property type="protein sequence ID" value="JAD92300.1"/>
    <property type="molecule type" value="Transcribed_RNA"/>
</dbReference>
<evidence type="ECO:0000313" key="1">
    <source>
        <dbReference type="EMBL" id="JAD92300.1"/>
    </source>
</evidence>
<reference evidence="1" key="1">
    <citation type="submission" date="2014-09" db="EMBL/GenBank/DDBJ databases">
        <authorList>
            <person name="Magalhaes I.L.F."/>
            <person name="Oliveira U."/>
            <person name="Santos F.R."/>
            <person name="Vidigal T.H.D.A."/>
            <person name="Brescovit A.D."/>
            <person name="Santos A.J."/>
        </authorList>
    </citation>
    <scope>NUCLEOTIDE SEQUENCE</scope>
    <source>
        <tissue evidence="1">Shoot tissue taken approximately 20 cm above the soil surface</tissue>
    </source>
</reference>